<keyword evidence="5" id="KW-0574">Periplasm</keyword>
<evidence type="ECO:0000256" key="5">
    <source>
        <dbReference type="ARBA" id="ARBA00022764"/>
    </source>
</evidence>
<evidence type="ECO:0000256" key="3">
    <source>
        <dbReference type="ARBA" id="ARBA00022448"/>
    </source>
</evidence>
<dbReference type="GO" id="GO:0015888">
    <property type="term" value="P:thiamine transport"/>
    <property type="evidence" value="ECO:0007669"/>
    <property type="project" value="TreeGrafter"/>
</dbReference>
<dbReference type="GO" id="GO:0030975">
    <property type="term" value="F:thiamine binding"/>
    <property type="evidence" value="ECO:0007669"/>
    <property type="project" value="TreeGrafter"/>
</dbReference>
<dbReference type="CDD" id="cd13589">
    <property type="entry name" value="PBP2_polyamine_RpCGA009"/>
    <property type="match status" value="1"/>
</dbReference>
<accession>A0A1X1D5Y8</accession>
<reference evidence="7 8" key="1">
    <citation type="journal article" date="2017" name="Antonie Van Leeuwenhoek">
        <title>Phylogenomic resolution of the bacterial genus Pantoea and its relationship with Erwinia and Tatumella.</title>
        <authorList>
            <person name="Palmer M."/>
            <person name="Steenkamp E.T."/>
            <person name="Coetzee M.P."/>
            <person name="Chan W.Y."/>
            <person name="van Zyl E."/>
            <person name="De Maayer P."/>
            <person name="Coutinho T.A."/>
            <person name="Blom J."/>
            <person name="Smits T.H."/>
            <person name="Duffy B."/>
            <person name="Venter S.N."/>
        </authorList>
    </citation>
    <scope>NUCLEOTIDE SEQUENCE [LARGE SCALE GENOMIC DNA]</scope>
    <source>
        <strain evidence="7 8">LMG 26275</strain>
    </source>
</reference>
<evidence type="ECO:0000256" key="4">
    <source>
        <dbReference type="ARBA" id="ARBA00022729"/>
    </source>
</evidence>
<dbReference type="PANTHER" id="PTHR30006:SF3">
    <property type="entry name" value="THIAMINE-BINDING PERIPLASMIC PROTEIN"/>
    <property type="match status" value="1"/>
</dbReference>
<feature type="signal peptide" evidence="6">
    <location>
        <begin position="1"/>
        <end position="41"/>
    </location>
</feature>
<dbReference type="EMBL" id="MLFR01000001">
    <property type="protein sequence ID" value="ORM71990.1"/>
    <property type="molecule type" value="Genomic_DNA"/>
</dbReference>
<dbReference type="AlphaFoldDB" id="A0A1X1D5Y8"/>
<dbReference type="RefSeq" id="WP_084931744.1">
    <property type="nucleotide sequence ID" value="NZ_MLFR01000001.1"/>
</dbReference>
<comment type="caution">
    <text evidence="7">The sequence shown here is derived from an EMBL/GenBank/DDBJ whole genome shotgun (WGS) entry which is preliminary data.</text>
</comment>
<proteinExistence type="inferred from homology"/>
<dbReference type="Gene3D" id="3.40.190.10">
    <property type="entry name" value="Periplasmic binding protein-like II"/>
    <property type="match status" value="2"/>
</dbReference>
<dbReference type="SUPFAM" id="SSF53850">
    <property type="entry name" value="Periplasmic binding protein-like II"/>
    <property type="match status" value="1"/>
</dbReference>
<dbReference type="InterPro" id="IPR006311">
    <property type="entry name" value="TAT_signal"/>
</dbReference>
<dbReference type="OrthoDB" id="7053620at2"/>
<keyword evidence="3" id="KW-0813">Transport</keyword>
<name>A0A1X1D5Y8_9GAMM</name>
<dbReference type="GO" id="GO:0030288">
    <property type="term" value="C:outer membrane-bounded periplasmic space"/>
    <property type="evidence" value="ECO:0007669"/>
    <property type="project" value="TreeGrafter"/>
</dbReference>
<keyword evidence="4 6" id="KW-0732">Signal</keyword>
<evidence type="ECO:0000256" key="6">
    <source>
        <dbReference type="SAM" id="SignalP"/>
    </source>
</evidence>
<gene>
    <name evidence="7" type="ORF">HA51_02735</name>
</gene>
<dbReference type="Proteomes" id="UP000193558">
    <property type="component" value="Unassembled WGS sequence"/>
</dbReference>
<organism evidence="7 8">
    <name type="scientific">Pantoea rwandensis</name>
    <dbReference type="NCBI Taxonomy" id="1076550"/>
    <lineage>
        <taxon>Bacteria</taxon>
        <taxon>Pseudomonadati</taxon>
        <taxon>Pseudomonadota</taxon>
        <taxon>Gammaproteobacteria</taxon>
        <taxon>Enterobacterales</taxon>
        <taxon>Erwiniaceae</taxon>
        <taxon>Pantoea</taxon>
    </lineage>
</organism>
<comment type="similarity">
    <text evidence="2">Belongs to the bacterial solute-binding protein 1 family.</text>
</comment>
<dbReference type="PROSITE" id="PS51318">
    <property type="entry name" value="TAT"/>
    <property type="match status" value="1"/>
</dbReference>
<evidence type="ECO:0000313" key="8">
    <source>
        <dbReference type="Proteomes" id="UP000193558"/>
    </source>
</evidence>
<sequence>MSKLTEIKGQYTRRDALKLGLSAAAVASVAPLLMSSRTAQAAEVTTLTVADVGGPYGTGFSKAFYKPFEEATGIKIINTVLGPDPVPQFQMMVDTKNYLFDVALLNPEHLVRLNKLGKPYLEDINVTVPDPENYVKGSITKQFGGVSIFALALGYRLDAFSGDKAPKNWVDFWNTENFKGRRGLWRSPICTLEVALMADGVDPKNLYPLDVDRAFRSLDKIRKSIDVWWTGGAQATQLLQSGELDMLSIWSSRAQTAIDAGTPAAIAWDQGLYNIDGFTIPHGSPKVEAARKFIQFCMDAKRQSVFTEDLACGPTNVKAYDFIDKKKATLLPTAPDHIGQLALLGADYWGENQLALTERFEKWVMS</sequence>
<evidence type="ECO:0000256" key="2">
    <source>
        <dbReference type="ARBA" id="ARBA00008520"/>
    </source>
</evidence>
<dbReference type="InterPro" id="IPR006059">
    <property type="entry name" value="SBP"/>
</dbReference>
<dbReference type="PANTHER" id="PTHR30006">
    <property type="entry name" value="THIAMINE-BINDING PERIPLASMIC PROTEIN-RELATED"/>
    <property type="match status" value="1"/>
</dbReference>
<comment type="subcellular location">
    <subcellularLocation>
        <location evidence="1">Periplasm</location>
    </subcellularLocation>
</comment>
<feature type="chain" id="PRO_5010856507" evidence="6">
    <location>
        <begin position="42"/>
        <end position="366"/>
    </location>
</feature>
<dbReference type="GO" id="GO:0030976">
    <property type="term" value="F:thiamine pyrophosphate binding"/>
    <property type="evidence" value="ECO:0007669"/>
    <property type="project" value="TreeGrafter"/>
</dbReference>
<evidence type="ECO:0000256" key="1">
    <source>
        <dbReference type="ARBA" id="ARBA00004418"/>
    </source>
</evidence>
<dbReference type="Pfam" id="PF13416">
    <property type="entry name" value="SBP_bac_8"/>
    <property type="match status" value="1"/>
</dbReference>
<protein>
    <submittedName>
        <fullName evidence="7">ABC transporter substrate-binding protein</fullName>
    </submittedName>
</protein>
<evidence type="ECO:0000313" key="7">
    <source>
        <dbReference type="EMBL" id="ORM71990.1"/>
    </source>
</evidence>